<evidence type="ECO:0000256" key="5">
    <source>
        <dbReference type="ARBA" id="ARBA00023136"/>
    </source>
</evidence>
<proteinExistence type="inferred from homology"/>
<feature type="transmembrane region" description="Helical" evidence="7">
    <location>
        <begin position="51"/>
        <end position="67"/>
    </location>
</feature>
<feature type="domain" description="EamA" evidence="8">
    <location>
        <begin position="16"/>
        <end position="150"/>
    </location>
</feature>
<dbReference type="InterPro" id="IPR037185">
    <property type="entry name" value="EmrE-like"/>
</dbReference>
<organism evidence="9 10">
    <name type="scientific">Cellulomonas aerilata</name>
    <dbReference type="NCBI Taxonomy" id="515326"/>
    <lineage>
        <taxon>Bacteria</taxon>
        <taxon>Bacillati</taxon>
        <taxon>Actinomycetota</taxon>
        <taxon>Actinomycetes</taxon>
        <taxon>Micrococcales</taxon>
        <taxon>Cellulomonadaceae</taxon>
        <taxon>Cellulomonas</taxon>
    </lineage>
</organism>
<feature type="transmembrane region" description="Helical" evidence="7">
    <location>
        <begin position="234"/>
        <end position="255"/>
    </location>
</feature>
<feature type="transmembrane region" description="Helical" evidence="7">
    <location>
        <begin position="292"/>
        <end position="308"/>
    </location>
</feature>
<feature type="transmembrane region" description="Helical" evidence="7">
    <location>
        <begin position="267"/>
        <end position="286"/>
    </location>
</feature>
<evidence type="ECO:0000256" key="6">
    <source>
        <dbReference type="SAM" id="MobiDB-lite"/>
    </source>
</evidence>
<dbReference type="PANTHER" id="PTHR32322:SF2">
    <property type="entry name" value="EAMA DOMAIN-CONTAINING PROTEIN"/>
    <property type="match status" value="1"/>
</dbReference>
<evidence type="ECO:0000256" key="1">
    <source>
        <dbReference type="ARBA" id="ARBA00004141"/>
    </source>
</evidence>
<evidence type="ECO:0000256" key="4">
    <source>
        <dbReference type="ARBA" id="ARBA00022989"/>
    </source>
</evidence>
<evidence type="ECO:0000256" key="3">
    <source>
        <dbReference type="ARBA" id="ARBA00022692"/>
    </source>
</evidence>
<keyword evidence="10" id="KW-1185">Reference proteome</keyword>
<sequence>MTATPSAHATGRAATLGVLAVVLASVLFAVNGTVAKLAMQSGITPTRLVELRSLGSALVLVPVALVLRRSGMRLHRRDLAVMAVLGVVGMAAVQWLYLVAISRLPVGLALLIEYTAPLLIAVWARFVLHERVHPRAWWGLAASLTGLTLVAQVRRGVELDAVGLAAAGGAAIALATYYLLGERLVAHRDPLSTQAWSLGFAALFWAVLQPLWTFDPAVLGTTTDLPGLLDGARAPVWLLVAWVVVLGTVVPYTLVLSGMKAIGAARAGLLGMIEPVAAAAAAWVVLGESMSGVQVLGAGVVLAGVALAETARGRGAAVLPDAVPPEAALPDAAPTDAVLPDAVLPEAARLEAARDAVGQPAGPRPAACGDEPFAWDHGARARADP</sequence>
<feature type="transmembrane region" description="Helical" evidence="7">
    <location>
        <begin position="136"/>
        <end position="155"/>
    </location>
</feature>
<dbReference type="Pfam" id="PF00892">
    <property type="entry name" value="EamA"/>
    <property type="match status" value="2"/>
</dbReference>
<dbReference type="AlphaFoldDB" id="A0A512D7S6"/>
<feature type="transmembrane region" description="Helical" evidence="7">
    <location>
        <begin position="79"/>
        <end position="98"/>
    </location>
</feature>
<keyword evidence="4 7" id="KW-1133">Transmembrane helix</keyword>
<name>A0A512D7S6_9CELL</name>
<dbReference type="OrthoDB" id="154915at2"/>
<feature type="transmembrane region" description="Helical" evidence="7">
    <location>
        <begin position="104"/>
        <end position="124"/>
    </location>
</feature>
<comment type="caution">
    <text evidence="9">The sequence shown here is derived from an EMBL/GenBank/DDBJ whole genome shotgun (WGS) entry which is preliminary data.</text>
</comment>
<keyword evidence="3 7" id="KW-0812">Transmembrane</keyword>
<comment type="similarity">
    <text evidence="2">Belongs to the EamA transporter family.</text>
</comment>
<dbReference type="SUPFAM" id="SSF103481">
    <property type="entry name" value="Multidrug resistance efflux transporter EmrE"/>
    <property type="match status" value="2"/>
</dbReference>
<dbReference type="RefSeq" id="WP_146898789.1">
    <property type="nucleotide sequence ID" value="NZ_BAAARM010000001.1"/>
</dbReference>
<dbReference type="InterPro" id="IPR000620">
    <property type="entry name" value="EamA_dom"/>
</dbReference>
<feature type="transmembrane region" description="Helical" evidence="7">
    <location>
        <begin position="12"/>
        <end position="31"/>
    </location>
</feature>
<dbReference type="Gene3D" id="1.10.3730.20">
    <property type="match status" value="1"/>
</dbReference>
<keyword evidence="5 7" id="KW-0472">Membrane</keyword>
<evidence type="ECO:0000259" key="8">
    <source>
        <dbReference type="Pfam" id="PF00892"/>
    </source>
</evidence>
<evidence type="ECO:0000313" key="10">
    <source>
        <dbReference type="Proteomes" id="UP000321181"/>
    </source>
</evidence>
<evidence type="ECO:0000313" key="9">
    <source>
        <dbReference type="EMBL" id="GEO32538.1"/>
    </source>
</evidence>
<dbReference type="Proteomes" id="UP000321181">
    <property type="component" value="Unassembled WGS sequence"/>
</dbReference>
<comment type="subcellular location">
    <subcellularLocation>
        <location evidence="1">Membrane</location>
        <topology evidence="1">Multi-pass membrane protein</topology>
    </subcellularLocation>
</comment>
<evidence type="ECO:0000256" key="2">
    <source>
        <dbReference type="ARBA" id="ARBA00007362"/>
    </source>
</evidence>
<accession>A0A512D7S6</accession>
<evidence type="ECO:0000256" key="7">
    <source>
        <dbReference type="SAM" id="Phobius"/>
    </source>
</evidence>
<feature type="domain" description="EamA" evidence="8">
    <location>
        <begin position="163"/>
        <end position="307"/>
    </location>
</feature>
<dbReference type="GO" id="GO:0016020">
    <property type="term" value="C:membrane"/>
    <property type="evidence" value="ECO:0007669"/>
    <property type="project" value="UniProtKB-SubCell"/>
</dbReference>
<feature type="region of interest" description="Disordered" evidence="6">
    <location>
        <begin position="354"/>
        <end position="385"/>
    </location>
</feature>
<feature type="transmembrane region" description="Helical" evidence="7">
    <location>
        <begin position="193"/>
        <end position="214"/>
    </location>
</feature>
<gene>
    <name evidence="9" type="ORF">CAE01nite_02630</name>
</gene>
<dbReference type="PANTHER" id="PTHR32322">
    <property type="entry name" value="INNER MEMBRANE TRANSPORTER"/>
    <property type="match status" value="1"/>
</dbReference>
<reference evidence="9 10" key="1">
    <citation type="submission" date="2019-07" db="EMBL/GenBank/DDBJ databases">
        <title>Whole genome shotgun sequence of Cellulomonas aerilata NBRC 106308.</title>
        <authorList>
            <person name="Hosoyama A."/>
            <person name="Uohara A."/>
            <person name="Ohji S."/>
            <person name="Ichikawa N."/>
        </authorList>
    </citation>
    <scope>NUCLEOTIDE SEQUENCE [LARGE SCALE GENOMIC DNA]</scope>
    <source>
        <strain evidence="9 10">NBRC 106308</strain>
    </source>
</reference>
<feature type="transmembrane region" description="Helical" evidence="7">
    <location>
        <begin position="161"/>
        <end position="181"/>
    </location>
</feature>
<protein>
    <submittedName>
        <fullName evidence="9">Permease</fullName>
    </submittedName>
</protein>
<dbReference type="InterPro" id="IPR050638">
    <property type="entry name" value="AA-Vitamin_Transporters"/>
</dbReference>
<dbReference type="EMBL" id="BJYY01000001">
    <property type="protein sequence ID" value="GEO32538.1"/>
    <property type="molecule type" value="Genomic_DNA"/>
</dbReference>